<sequence>MVWDKLLADTDLAGYRAGGHGRRIGFGYKPAIIVVDMINLYASPRFALGHGDNVGEVIQANARLLAAARLKSVPIFYSKVGLRSTAAEKGIWGEKVAGSKGITTEADKIVDELAPQEGDVIVTKPKASAFFGTQLAGMLFYLGVDTIIVTGLTTSGCVRATVVDGFSYNFRVIVPVECVGDRAALPHKVSLFDMDMKYADVVELQEVLNYLEQLGRPQFPFA</sequence>
<evidence type="ECO:0000256" key="2">
    <source>
        <dbReference type="ARBA" id="ARBA00022801"/>
    </source>
</evidence>
<dbReference type="EC" id="3.5.1.107" evidence="4"/>
<gene>
    <name evidence="4" type="primary">nicF_1</name>
    <name evidence="4" type="ORF">MGLY_03150</name>
</gene>
<keyword evidence="2 4" id="KW-0378">Hydrolase</keyword>
<dbReference type="OrthoDB" id="9785724at2"/>
<name>A0A6I5ZM90_9FIRM</name>
<evidence type="ECO:0000256" key="1">
    <source>
        <dbReference type="ARBA" id="ARBA00006336"/>
    </source>
</evidence>
<dbReference type="Pfam" id="PF00857">
    <property type="entry name" value="Isochorismatase"/>
    <property type="match status" value="1"/>
</dbReference>
<dbReference type="EMBL" id="CP046244">
    <property type="protein sequence ID" value="QGP90992.1"/>
    <property type="molecule type" value="Genomic_DNA"/>
</dbReference>
<dbReference type="InterPro" id="IPR050272">
    <property type="entry name" value="Isochorismatase-like_hydrls"/>
</dbReference>
<organism evidence="4 5">
    <name type="scientific">Neomoorella glycerini</name>
    <dbReference type="NCBI Taxonomy" id="55779"/>
    <lineage>
        <taxon>Bacteria</taxon>
        <taxon>Bacillati</taxon>
        <taxon>Bacillota</taxon>
        <taxon>Clostridia</taxon>
        <taxon>Neomoorellales</taxon>
        <taxon>Neomoorellaceae</taxon>
        <taxon>Neomoorella</taxon>
    </lineage>
</organism>
<dbReference type="PANTHER" id="PTHR43540">
    <property type="entry name" value="PEROXYUREIDOACRYLATE/UREIDOACRYLATE AMIDOHYDROLASE-RELATED"/>
    <property type="match status" value="1"/>
</dbReference>
<protein>
    <submittedName>
        <fullName evidence="4">Maleamate amidohydrolase</fullName>
        <ecNumber evidence="4">3.5.1.107</ecNumber>
    </submittedName>
</protein>
<reference evidence="4 5" key="1">
    <citation type="submission" date="2019-11" db="EMBL/GenBank/DDBJ databases">
        <title>Genome sequence of Moorella glycerini DSM11254.</title>
        <authorList>
            <person name="Poehlein A."/>
            <person name="Boeer T."/>
            <person name="Daniel R."/>
        </authorList>
    </citation>
    <scope>NUCLEOTIDE SEQUENCE [LARGE SCALE GENOMIC DNA]</scope>
    <source>
        <strain evidence="4 5">DSM 11254</strain>
    </source>
</reference>
<dbReference type="AlphaFoldDB" id="A0A6I5ZM90"/>
<comment type="similarity">
    <text evidence="1">Belongs to the isochorismatase family.</text>
</comment>
<evidence type="ECO:0000313" key="5">
    <source>
        <dbReference type="Proteomes" id="UP000425916"/>
    </source>
</evidence>
<keyword evidence="5" id="KW-1185">Reference proteome</keyword>
<dbReference type="PANTHER" id="PTHR43540:SF1">
    <property type="entry name" value="ISOCHORISMATASE HYDROLASE"/>
    <property type="match status" value="1"/>
</dbReference>
<dbReference type="GO" id="GO:0016787">
    <property type="term" value="F:hydrolase activity"/>
    <property type="evidence" value="ECO:0007669"/>
    <property type="project" value="UniProtKB-KW"/>
</dbReference>
<dbReference type="InterPro" id="IPR000868">
    <property type="entry name" value="Isochorismatase-like_dom"/>
</dbReference>
<accession>A0A6I5ZM90</accession>
<dbReference type="Gene3D" id="3.40.50.850">
    <property type="entry name" value="Isochorismatase-like"/>
    <property type="match status" value="1"/>
</dbReference>
<evidence type="ECO:0000259" key="3">
    <source>
        <dbReference type="Pfam" id="PF00857"/>
    </source>
</evidence>
<dbReference type="InterPro" id="IPR036380">
    <property type="entry name" value="Isochorismatase-like_sf"/>
</dbReference>
<dbReference type="Proteomes" id="UP000425916">
    <property type="component" value="Chromosome"/>
</dbReference>
<dbReference type="RefSeq" id="WP_156271430.1">
    <property type="nucleotide sequence ID" value="NZ_CP046244.1"/>
</dbReference>
<proteinExistence type="inferred from homology"/>
<feature type="domain" description="Isochorismatase-like" evidence="3">
    <location>
        <begin position="31"/>
        <end position="205"/>
    </location>
</feature>
<dbReference type="SUPFAM" id="SSF52499">
    <property type="entry name" value="Isochorismatase-like hydrolases"/>
    <property type="match status" value="1"/>
</dbReference>
<evidence type="ECO:0000313" key="4">
    <source>
        <dbReference type="EMBL" id="QGP90992.1"/>
    </source>
</evidence>